<dbReference type="SMART" id="SM00343">
    <property type="entry name" value="ZnF_C2HC"/>
    <property type="match status" value="2"/>
</dbReference>
<comment type="caution">
    <text evidence="2">The sequence shown here is derived from an EMBL/GenBank/DDBJ whole genome shotgun (WGS) entry which is preliminary data.</text>
</comment>
<dbReference type="Pfam" id="PF03564">
    <property type="entry name" value="DUF1759"/>
    <property type="match status" value="1"/>
</dbReference>
<dbReference type="InterPro" id="IPR008737">
    <property type="entry name" value="DUF1758"/>
</dbReference>
<sequence>MNESCTLAQQAHLVCKNYSSTIRLGEQHSAEGRQRGALYAFTDTVDKISEPFTKEEDEKVSEYITNAEELIASTTNMLLKLEMTKASLASHNLTFSTYTGSHPPPEVPAAKIELPRLPIPEFNGKSWQWDSFWELFNATVHSLPLSNLQKFNYLVRALKGEARESIARFQITSENYPLAVQHLKERYGNVQNIITGLHRQLEHWSARSPQLRDQRKLHDQLSAITAQLKSKGKPLDSPWLLSKILSKFTERIQRSTLKEKVSLPQGETWTLKKLMTTIDIVIKREEEIELQLPKRIERSQLLSKTTKEPEFQIKGRSPFCFYCDSKEHWSTRCTKIAAPKARLEYLKKTNRCIGCGSKSHIYADCKSKGCINCGKKHHTSTCFKTAPFKPPQQGPVSNIKREEKKKPSYVRQNFTRGDIPFDMSLEGATSKNTRAHNASDTLRYGSDRSFIDAKLAKELELPSQGSVTMKLQTFAAQTTKEIQCTKTCLSVWDSEGKQYKLRVYTHDNLTKGFPQGKLGKEDLQFIHQQEIKLSSPCETNAKPPEILIGCDQLWNFINFQAAHFTLPSGLILVPTRLGYMISGQHMNPWERHWNIQSHDVEKEFCGPEKEEKANINAQVLENFNNTIARRNAGYVVRLPFKEDHECLPDNKVLALHRLRNVLRKYQQEPHILQQYYSIFQDQIAEKILEEVDENKDKVGKMKHYLPHQPVFTPQKDTTKLRIVFDAPAHYKNCPSLNDILHQGPTILPKLYGILLRFRTAKYVLLSDVEKAFLQVHLHEDDRDFARCLWIRDITKPLTDDNLVVYRFTRVTFGINASPFLLSATILFHLSNYVKNDGLAREISSNLYVDNLFVGAETILEGVQKYKELKSIFNDLKMNLRAFVTNHMDIMDAISTKDRSSNLCPKVLGIYWDSIADNFLLSINLPTTEFVSKRTVAQQIASIYGPLGWFISLLVKAKRFQQLLWKEQYDWDEPLNEEHRRQWNLIITKISNFHKKVPRKVTFDNSAPYTLVTYSDAS</sequence>
<feature type="domain" description="CCHC-type" evidence="1">
    <location>
        <begin position="351"/>
        <end position="367"/>
    </location>
</feature>
<dbReference type="InterPro" id="IPR043502">
    <property type="entry name" value="DNA/RNA_pol_sf"/>
</dbReference>
<dbReference type="SUPFAM" id="SSF56672">
    <property type="entry name" value="DNA/RNA polymerases"/>
    <property type="match status" value="1"/>
</dbReference>
<dbReference type="Gene3D" id="3.10.10.10">
    <property type="entry name" value="HIV Type 1 Reverse Transcriptase, subunit A, domain 1"/>
    <property type="match status" value="1"/>
</dbReference>
<evidence type="ECO:0000313" key="2">
    <source>
        <dbReference type="EMBL" id="KAK6762886.1"/>
    </source>
</evidence>
<dbReference type="InterPro" id="IPR043128">
    <property type="entry name" value="Rev_trsase/Diguanyl_cyclase"/>
</dbReference>
<gene>
    <name evidence="2" type="primary">Necator_chrX.g23713</name>
    <name evidence="2" type="ORF">RB195_023549</name>
</gene>
<dbReference type="EMBL" id="JAVFWL010000006">
    <property type="protein sequence ID" value="KAK6762886.1"/>
    <property type="molecule type" value="Genomic_DNA"/>
</dbReference>
<dbReference type="InterPro" id="IPR005312">
    <property type="entry name" value="DUF1759"/>
</dbReference>
<dbReference type="Pfam" id="PF05380">
    <property type="entry name" value="Peptidase_A17"/>
    <property type="match status" value="1"/>
</dbReference>
<dbReference type="PANTHER" id="PTHR47331">
    <property type="entry name" value="PHD-TYPE DOMAIN-CONTAINING PROTEIN"/>
    <property type="match status" value="1"/>
</dbReference>
<proteinExistence type="predicted"/>
<organism evidence="2 3">
    <name type="scientific">Necator americanus</name>
    <name type="common">Human hookworm</name>
    <dbReference type="NCBI Taxonomy" id="51031"/>
    <lineage>
        <taxon>Eukaryota</taxon>
        <taxon>Metazoa</taxon>
        <taxon>Ecdysozoa</taxon>
        <taxon>Nematoda</taxon>
        <taxon>Chromadorea</taxon>
        <taxon>Rhabditida</taxon>
        <taxon>Rhabditina</taxon>
        <taxon>Rhabditomorpha</taxon>
        <taxon>Strongyloidea</taxon>
        <taxon>Ancylostomatidae</taxon>
        <taxon>Bunostominae</taxon>
        <taxon>Necator</taxon>
    </lineage>
</organism>
<protein>
    <recommendedName>
        <fullName evidence="1">CCHC-type domain-containing protein</fullName>
    </recommendedName>
</protein>
<dbReference type="Pfam" id="PF05585">
    <property type="entry name" value="DUF1758"/>
    <property type="match status" value="1"/>
</dbReference>
<keyword evidence="3" id="KW-1185">Reference proteome</keyword>
<dbReference type="InterPro" id="IPR008042">
    <property type="entry name" value="Retrotrans_Pao"/>
</dbReference>
<dbReference type="Proteomes" id="UP001303046">
    <property type="component" value="Unassembled WGS sequence"/>
</dbReference>
<feature type="domain" description="CCHC-type" evidence="1">
    <location>
        <begin position="319"/>
        <end position="335"/>
    </location>
</feature>
<evidence type="ECO:0000313" key="3">
    <source>
        <dbReference type="Proteomes" id="UP001303046"/>
    </source>
</evidence>
<dbReference type="Gene3D" id="3.30.70.270">
    <property type="match status" value="1"/>
</dbReference>
<accession>A0ABR1ELZ0</accession>
<name>A0ABR1ELZ0_NECAM</name>
<evidence type="ECO:0000259" key="1">
    <source>
        <dbReference type="SMART" id="SM00343"/>
    </source>
</evidence>
<reference evidence="2 3" key="1">
    <citation type="submission" date="2023-08" db="EMBL/GenBank/DDBJ databases">
        <title>A Necator americanus chromosomal reference genome.</title>
        <authorList>
            <person name="Ilik V."/>
            <person name="Petrzelkova K.J."/>
            <person name="Pardy F."/>
            <person name="Fuh T."/>
            <person name="Niatou-Singa F.S."/>
            <person name="Gouil Q."/>
            <person name="Baker L."/>
            <person name="Ritchie M.E."/>
            <person name="Jex A.R."/>
            <person name="Gazzola D."/>
            <person name="Li H."/>
            <person name="Toshio Fujiwara R."/>
            <person name="Zhan B."/>
            <person name="Aroian R.V."/>
            <person name="Pafco B."/>
            <person name="Schwarz E.M."/>
        </authorList>
    </citation>
    <scope>NUCLEOTIDE SEQUENCE [LARGE SCALE GENOMIC DNA]</scope>
    <source>
        <strain evidence="2 3">Aroian</strain>
        <tissue evidence="2">Whole animal</tissue>
    </source>
</reference>
<dbReference type="InterPro" id="IPR001878">
    <property type="entry name" value="Znf_CCHC"/>
</dbReference>
<dbReference type="CDD" id="cd01644">
    <property type="entry name" value="RT_pepA17"/>
    <property type="match status" value="1"/>
</dbReference>